<dbReference type="Gene3D" id="3.60.10.10">
    <property type="entry name" value="Endonuclease/exonuclease/phosphatase"/>
    <property type="match status" value="1"/>
</dbReference>
<evidence type="ECO:0000256" key="1">
    <source>
        <dbReference type="SAM" id="MobiDB-lite"/>
    </source>
</evidence>
<keyword evidence="3" id="KW-0808">Transferase</keyword>
<feature type="compositionally biased region" description="Basic and acidic residues" evidence="1">
    <location>
        <begin position="530"/>
        <end position="540"/>
    </location>
</feature>
<reference evidence="3" key="1">
    <citation type="journal article" date="2022" name="Int. J. Mol. Sci.">
        <title>Draft Genome of Tanacetum Coccineum: Genomic Comparison of Closely Related Tanacetum-Family Plants.</title>
        <authorList>
            <person name="Yamashiro T."/>
            <person name="Shiraishi A."/>
            <person name="Nakayama K."/>
            <person name="Satake H."/>
        </authorList>
    </citation>
    <scope>NUCLEOTIDE SEQUENCE</scope>
</reference>
<dbReference type="PANTHER" id="PTHR48462:SF1">
    <property type="entry name" value="PROTEIN, PUTATIVE-RELATED"/>
    <property type="match status" value="1"/>
</dbReference>
<reference evidence="3" key="2">
    <citation type="submission" date="2022-01" db="EMBL/GenBank/DDBJ databases">
        <authorList>
            <person name="Yamashiro T."/>
            <person name="Shiraishi A."/>
            <person name="Satake H."/>
            <person name="Nakayama K."/>
        </authorList>
    </citation>
    <scope>NUCLEOTIDE SEQUENCE</scope>
</reference>
<protein>
    <submittedName>
        <fullName evidence="3">RNA-directed DNA polymerase, eukaryota</fullName>
    </submittedName>
</protein>
<dbReference type="InterPro" id="IPR036397">
    <property type="entry name" value="RNaseH_sf"/>
</dbReference>
<organism evidence="3 4">
    <name type="scientific">Tanacetum coccineum</name>
    <dbReference type="NCBI Taxonomy" id="301880"/>
    <lineage>
        <taxon>Eukaryota</taxon>
        <taxon>Viridiplantae</taxon>
        <taxon>Streptophyta</taxon>
        <taxon>Embryophyta</taxon>
        <taxon>Tracheophyta</taxon>
        <taxon>Spermatophyta</taxon>
        <taxon>Magnoliopsida</taxon>
        <taxon>eudicotyledons</taxon>
        <taxon>Gunneridae</taxon>
        <taxon>Pentapetalae</taxon>
        <taxon>asterids</taxon>
        <taxon>campanulids</taxon>
        <taxon>Asterales</taxon>
        <taxon>Asteraceae</taxon>
        <taxon>Asteroideae</taxon>
        <taxon>Anthemideae</taxon>
        <taxon>Anthemidinae</taxon>
        <taxon>Tanacetum</taxon>
    </lineage>
</organism>
<dbReference type="Pfam" id="PF13966">
    <property type="entry name" value="zf-RVT"/>
    <property type="match status" value="1"/>
</dbReference>
<feature type="region of interest" description="Disordered" evidence="1">
    <location>
        <begin position="526"/>
        <end position="558"/>
    </location>
</feature>
<keyword evidence="3" id="KW-0695">RNA-directed DNA polymerase</keyword>
<dbReference type="Gene3D" id="3.30.420.10">
    <property type="entry name" value="Ribonuclease H-like superfamily/Ribonuclease H"/>
    <property type="match status" value="1"/>
</dbReference>
<sequence length="1087" mass="123775">MEDIELFNIKLCWGNFGFEFVHSPSVGNSGGILCIWDPRLFRKLNSTISDYFVIIQGEWAPNGKKLIIISVYAPQELREKKMLWDYLILVLKSWNGDVIIMGDFNEVRTQDERHGSIFNAHGADAFNLFISSAGLEEVPLDGCKFTWCHKSGSKMSKLDRFLISEGLLNSCPNISSITLDRYLSDHRPILMRESHHDYGPSPFRFFHYWFELEGFDTFVKQTWNDAQVTDLNAISMFMKKMKYLKEKIRLCQIRHDGVGSKNEDQMGDRRRRKFEVLSRGRAPRAGAEELQYIQLVKIMEGITLFDLKDRWRWSLEGCGEFTIASVRNLLDANSLSVVSSKTRWIKAVPIKFNIHAWKVKLDILPTRLNISKRGMDIESILCPLCEKNVESSSHIFFTCPISREIFRKVLLWWEIDVVMVSSYDENADTTLRPADVLVFGWVGGRHACVDLTGVSSLVGLSSRGFTVGQAALKAASCKVTKHEKTCIENQHVFIPFAFDTFGFLAPEAVEILTRVQRVMNSKKASFMRAHRPEEPADIQRAKTAKGVTGSPNQKGIGQIPMKMISPSLGRVKKETLSRPGSDILTSDGLRMLAMSRLLRQEVGITDYYYKSYFKSLQRQRDGHANVVPHGIFYRHKTKTTFRTSGEIHHIKQRDGESTGKDLMELRYKKKSGREWRRDMHEVPGEVAAFSHGRKKAPTPWKQPEGGNKPSFKKGFKNKHSECMQLRKQIDEMIKAEEVAIGKKVTQSFSSETTISFPPLGDEDGTEGPMIIEAEIGRHFVYRMYVDRGASSEILYEHCFVRLWPEIKRQMVPPIPHNLTKCQWGNNLDAGSRYPASEKLVRKGIPLPHGYDIQYRRGHQSKANTSGFYCGTAEADPRMYPGGNRGNTEETLDPFYCLDILTQFNKAEDLGLVCQTTSCRPRKYMKDPATCHSSVLGEDRYSLDLSGKIRPTRGDCISNENNFVKTIQRTGVRKISIRQCFAIVKHPQNKCLVKRAIRSFGGRNSRLGLDERSKDWMGELSHVLWAHRTMIKSSNGETPFSLTYGTEAVIPAEIGMPTLRNAEIDLIKNDESLEINLGPHRGKKKRAS</sequence>
<dbReference type="Proteomes" id="UP001151760">
    <property type="component" value="Unassembled WGS sequence"/>
</dbReference>
<evidence type="ECO:0000313" key="3">
    <source>
        <dbReference type="EMBL" id="GJS51279.1"/>
    </source>
</evidence>
<accession>A0ABQ4WEI9</accession>
<dbReference type="PANTHER" id="PTHR48462">
    <property type="entry name" value="PROTEIN, PUTATIVE-RELATED"/>
    <property type="match status" value="1"/>
</dbReference>
<dbReference type="GO" id="GO:0003964">
    <property type="term" value="F:RNA-directed DNA polymerase activity"/>
    <property type="evidence" value="ECO:0007669"/>
    <property type="project" value="UniProtKB-KW"/>
</dbReference>
<feature type="region of interest" description="Disordered" evidence="1">
    <location>
        <begin position="690"/>
        <end position="715"/>
    </location>
</feature>
<evidence type="ECO:0000313" key="4">
    <source>
        <dbReference type="Proteomes" id="UP001151760"/>
    </source>
</evidence>
<comment type="caution">
    <text evidence="3">The sequence shown here is derived from an EMBL/GenBank/DDBJ whole genome shotgun (WGS) entry which is preliminary data.</text>
</comment>
<keyword evidence="3" id="KW-0548">Nucleotidyltransferase</keyword>
<dbReference type="InterPro" id="IPR036691">
    <property type="entry name" value="Endo/exonu/phosph_ase_sf"/>
</dbReference>
<proteinExistence type="predicted"/>
<gene>
    <name evidence="3" type="ORF">Tco_0624641</name>
</gene>
<feature type="domain" description="Reverse transcriptase zinc-binding" evidence="2">
    <location>
        <begin position="321"/>
        <end position="405"/>
    </location>
</feature>
<dbReference type="InterPro" id="IPR026960">
    <property type="entry name" value="RVT-Znf"/>
</dbReference>
<keyword evidence="4" id="KW-1185">Reference proteome</keyword>
<name>A0ABQ4WEI9_9ASTR</name>
<dbReference type="SUPFAM" id="SSF56219">
    <property type="entry name" value="DNase I-like"/>
    <property type="match status" value="1"/>
</dbReference>
<evidence type="ECO:0000259" key="2">
    <source>
        <dbReference type="Pfam" id="PF13966"/>
    </source>
</evidence>
<dbReference type="EMBL" id="BQNB010008574">
    <property type="protein sequence ID" value="GJS51279.1"/>
    <property type="molecule type" value="Genomic_DNA"/>
</dbReference>